<feature type="transmembrane region" description="Helical" evidence="1">
    <location>
        <begin position="12"/>
        <end position="30"/>
    </location>
</feature>
<comment type="caution">
    <text evidence="2">The sequence shown here is derived from an EMBL/GenBank/DDBJ whole genome shotgun (WGS) entry which is preliminary data.</text>
</comment>
<reference evidence="3 5" key="1">
    <citation type="journal article" date="2019" name="Nat. Microbiol.">
        <title>Expanding anaerobic alkane metabolism in the domain of Archaea.</title>
        <authorList>
            <person name="Wang Y."/>
            <person name="Wegener G."/>
            <person name="Hou J."/>
            <person name="Wang F."/>
            <person name="Xiao X."/>
        </authorList>
    </citation>
    <scope>NUCLEOTIDE SEQUENCE [LARGE SCALE GENOMIC DNA]</scope>
    <source>
        <strain evidence="3">WYZ-LMO11</strain>
    </source>
</reference>
<dbReference type="EMBL" id="QNVI01000041">
    <property type="protein sequence ID" value="TDA38882.1"/>
    <property type="molecule type" value="Genomic_DNA"/>
</dbReference>
<name>A0A520KE36_9CREN</name>
<evidence type="ECO:0000313" key="2">
    <source>
        <dbReference type="EMBL" id="RZN55257.1"/>
    </source>
</evidence>
<accession>A0A520KE36</accession>
<dbReference type="AlphaFoldDB" id="A0A520KE36"/>
<feature type="transmembrane region" description="Helical" evidence="1">
    <location>
        <begin position="50"/>
        <end position="70"/>
    </location>
</feature>
<proteinExistence type="predicted"/>
<evidence type="ECO:0000313" key="3">
    <source>
        <dbReference type="EMBL" id="TDA38882.1"/>
    </source>
</evidence>
<sequence length="318" mass="37101">MKLNNVEKLNNIKIINIFIIIGSIISILYINYICYWKYFGLDNIIIVKPILIHYLPINYILILISFYNISSSYVKKLLRKGFSIIDFKKLLFGIIDTSCSIYCKDNKYCIRLYSNDMTLHKIFSDMIYLVYGKKPMTFITKNTYVTQLYGKNILMDIKNIKLDFDSKLKIEFVRTIMSGEGWITYSFVNSSLGFKIYPKLGFGSTIPYEKLSFYKNIICETGINLNLKIDKRYEKRGYLVTNNINDFKKFKEIGGFIEGIHIKKGIFKGIEKNSLLNLTLKLAKNSMNFSSKEEALNLIKNSCIDNDLKVYLYRIMLG</sequence>
<reference evidence="2 4" key="2">
    <citation type="journal article" date="2019" name="Nat. Microbiol.">
        <title>Wide diversity of methane and short-chain alkane metabolisms in uncultured archaea.</title>
        <authorList>
            <person name="Borrel G."/>
            <person name="Adam P.S."/>
            <person name="McKay L.J."/>
            <person name="Chen L.X."/>
            <person name="Sierra-Garcia I.N."/>
            <person name="Sieber C.M."/>
            <person name="Letourneur Q."/>
            <person name="Ghozlane A."/>
            <person name="Andersen G.L."/>
            <person name="Li W.J."/>
            <person name="Hallam S.J."/>
            <person name="Muyzer G."/>
            <person name="de Oliveira V.M."/>
            <person name="Inskeep W.P."/>
            <person name="Banfield J.F."/>
            <person name="Gribaldo S."/>
        </authorList>
    </citation>
    <scope>NUCLEOTIDE SEQUENCE [LARGE SCALE GENOMIC DNA]</scope>
    <source>
        <strain evidence="2">Verst-YHS</strain>
    </source>
</reference>
<dbReference type="Proteomes" id="UP000316080">
    <property type="component" value="Unassembled WGS sequence"/>
</dbReference>
<keyword evidence="1" id="KW-0472">Membrane</keyword>
<protein>
    <recommendedName>
        <fullName evidence="6">DOD-type homing endonuclease domain-containing protein</fullName>
    </recommendedName>
</protein>
<dbReference type="EMBL" id="RXIH01000046">
    <property type="protein sequence ID" value="RZN55257.1"/>
    <property type="molecule type" value="Genomic_DNA"/>
</dbReference>
<dbReference type="Proteomes" id="UP000317265">
    <property type="component" value="Unassembled WGS sequence"/>
</dbReference>
<evidence type="ECO:0008006" key="6">
    <source>
        <dbReference type="Google" id="ProtNLM"/>
    </source>
</evidence>
<evidence type="ECO:0000313" key="4">
    <source>
        <dbReference type="Proteomes" id="UP000316080"/>
    </source>
</evidence>
<evidence type="ECO:0000313" key="5">
    <source>
        <dbReference type="Proteomes" id="UP000317265"/>
    </source>
</evidence>
<evidence type="ECO:0000256" key="1">
    <source>
        <dbReference type="SAM" id="Phobius"/>
    </source>
</evidence>
<gene>
    <name evidence="3" type="ORF">DSO09_03285</name>
    <name evidence="2" type="ORF">EF809_05905</name>
</gene>
<keyword evidence="1" id="KW-1133">Transmembrane helix</keyword>
<organism evidence="2 4">
    <name type="scientific">Thermoproteota archaeon</name>
    <dbReference type="NCBI Taxonomy" id="2056631"/>
    <lineage>
        <taxon>Archaea</taxon>
        <taxon>Thermoproteota</taxon>
    </lineage>
</organism>
<keyword evidence="1" id="KW-0812">Transmembrane</keyword>